<dbReference type="InterPro" id="IPR043725">
    <property type="entry name" value="DUF5667"/>
</dbReference>
<feature type="compositionally biased region" description="Low complexity" evidence="1">
    <location>
        <begin position="23"/>
        <end position="33"/>
    </location>
</feature>
<protein>
    <recommendedName>
        <fullName evidence="3">DUF5667 domain-containing protein</fullName>
    </recommendedName>
</protein>
<dbReference type="Pfam" id="PF18915">
    <property type="entry name" value="DUF5667"/>
    <property type="match status" value="1"/>
</dbReference>
<dbReference type="AlphaFoldDB" id="A0A927F1M6"/>
<sequence length="426" mass="44153">MIGSVSTNRRAAAFAQALDERAGSAAEDAAAEAPHAEAPHAGAAPPDAHRASGRGEPAEEAEQRLMLSLAEGLGSLPAPELDPEVKAVQRAQLIAAMENQFAPGGAHVPEQRSRSGRGAHRAQPLSRLRPRTRLSKGLAAGGLTVGVAAGAFGGVAAASTDALPGDTLYGLKRGMEDLKLDMAGDDSERGLVHLDQASTRLNEARRLMERERSGPLDHESLGEVRNALTAMRVNAAEGHRLLSGLYERDGNLNPMRSLSAFTESHRGAWVQLRDRLPAPLHEVGEEVTSVFDAISEDVDPLADLLPTEPDAKNRDTTTGPDEATGTEQDTVAPTAPRSGAPGSPGEEDGRSPDSGQRRPSPSASDGGSASPDEGLIGEPGLLDPLPSDGPSLPGTDQPPLSDPEITIPPLLPGGLPGLGLDVEDQG</sequence>
<keyword evidence="2" id="KW-0472">Membrane</keyword>
<evidence type="ECO:0000259" key="3">
    <source>
        <dbReference type="Pfam" id="PF18915"/>
    </source>
</evidence>
<feature type="region of interest" description="Disordered" evidence="1">
    <location>
        <begin position="104"/>
        <end position="124"/>
    </location>
</feature>
<keyword evidence="5" id="KW-1185">Reference proteome</keyword>
<keyword evidence="2" id="KW-0812">Transmembrane</keyword>
<name>A0A927F1M6_9ACTN</name>
<feature type="domain" description="DUF5667" evidence="3">
    <location>
        <begin position="162"/>
        <end position="237"/>
    </location>
</feature>
<feature type="transmembrane region" description="Helical" evidence="2">
    <location>
        <begin position="137"/>
        <end position="158"/>
    </location>
</feature>
<feature type="region of interest" description="Disordered" evidence="1">
    <location>
        <begin position="302"/>
        <end position="426"/>
    </location>
</feature>
<evidence type="ECO:0000313" key="5">
    <source>
        <dbReference type="Proteomes" id="UP000632289"/>
    </source>
</evidence>
<dbReference type="EMBL" id="JACXYU010000013">
    <property type="protein sequence ID" value="MBD3933955.1"/>
    <property type="molecule type" value="Genomic_DNA"/>
</dbReference>
<feature type="compositionally biased region" description="Low complexity" evidence="1">
    <location>
        <begin position="359"/>
        <end position="372"/>
    </location>
</feature>
<comment type="caution">
    <text evidence="4">The sequence shown here is derived from an EMBL/GenBank/DDBJ whole genome shotgun (WGS) entry which is preliminary data.</text>
</comment>
<feature type="region of interest" description="Disordered" evidence="1">
    <location>
        <begin position="18"/>
        <end position="62"/>
    </location>
</feature>
<dbReference type="Proteomes" id="UP000632289">
    <property type="component" value="Unassembled WGS sequence"/>
</dbReference>
<evidence type="ECO:0000256" key="2">
    <source>
        <dbReference type="SAM" id="Phobius"/>
    </source>
</evidence>
<reference evidence="4" key="1">
    <citation type="submission" date="2020-09" db="EMBL/GenBank/DDBJ databases">
        <title>Secondary metabolite and genome analysis of marine Streptomyces chumphonensis KK1-2T.</title>
        <authorList>
            <person name="Phongsopitanun W."/>
            <person name="Kanchanasin P."/>
            <person name="Pittayakhajonwut P."/>
            <person name="Suwanborirux K."/>
            <person name="Tanasupawat S."/>
        </authorList>
    </citation>
    <scope>NUCLEOTIDE SEQUENCE</scope>
    <source>
        <strain evidence="4">KK1-2</strain>
    </source>
</reference>
<evidence type="ECO:0000313" key="4">
    <source>
        <dbReference type="EMBL" id="MBD3933955.1"/>
    </source>
</evidence>
<keyword evidence="2" id="KW-1133">Transmembrane helix</keyword>
<accession>A0A927F1M6</accession>
<evidence type="ECO:0000256" key="1">
    <source>
        <dbReference type="SAM" id="MobiDB-lite"/>
    </source>
</evidence>
<organism evidence="4 5">
    <name type="scientific">Streptomyces chumphonensis</name>
    <dbReference type="NCBI Taxonomy" id="1214925"/>
    <lineage>
        <taxon>Bacteria</taxon>
        <taxon>Bacillati</taxon>
        <taxon>Actinomycetota</taxon>
        <taxon>Actinomycetes</taxon>
        <taxon>Kitasatosporales</taxon>
        <taxon>Streptomycetaceae</taxon>
        <taxon>Streptomyces</taxon>
    </lineage>
</organism>
<proteinExistence type="predicted"/>
<dbReference type="RefSeq" id="WP_191211258.1">
    <property type="nucleotide sequence ID" value="NZ_BAABKL010000009.1"/>
</dbReference>
<gene>
    <name evidence="4" type="ORF">IF129_20645</name>
</gene>
<feature type="compositionally biased region" description="Low complexity" evidence="1">
    <location>
        <begin position="379"/>
        <end position="394"/>
    </location>
</feature>